<dbReference type="PROSITE" id="PS51257">
    <property type="entry name" value="PROKAR_LIPOPROTEIN"/>
    <property type="match status" value="1"/>
</dbReference>
<organism evidence="1 2">
    <name type="scientific">Xylanibacter ruminicola</name>
    <name type="common">Prevotella ruminicola</name>
    <dbReference type="NCBI Taxonomy" id="839"/>
    <lineage>
        <taxon>Bacteria</taxon>
        <taxon>Pseudomonadati</taxon>
        <taxon>Bacteroidota</taxon>
        <taxon>Bacteroidia</taxon>
        <taxon>Bacteroidales</taxon>
        <taxon>Prevotellaceae</taxon>
        <taxon>Xylanibacter</taxon>
    </lineage>
</organism>
<accession>A0A1H5XLD1</accession>
<dbReference type="Proteomes" id="UP000236735">
    <property type="component" value="Unassembled WGS sequence"/>
</dbReference>
<evidence type="ECO:0008006" key="3">
    <source>
        <dbReference type="Google" id="ProtNLM"/>
    </source>
</evidence>
<name>A0A1H5XLD1_XYLRU</name>
<proteinExistence type="predicted"/>
<gene>
    <name evidence="1" type="ORF">SAMN05216354_0033</name>
</gene>
<sequence>MKKSILLFAVALGMLTACDPIKEDGTFDVDNYTSSNLLDGAEFSQYADQACTTPQADGNYIKYNIPNASGIYIYYIKADGSEFKLTSGASGGVFNFVPARGSDPNQTVYFKYINANNQEVVASKEFNVAVAAELKPEIRLIASNAYGKKTWTWNTHSGISAGGVDNLVWGNFGADGSWRGETLNDFVWWGVNDAADLKDQLGHSVTGAAIGEEDNGATMVFTEDGLVKCYDANGTEIRSGSYEIKGWTGENHDGFKYGILHTSEGATLFPYEINAGGRYVTDYWIYSLTSDNLVLVYPDNGAFSGWSEGTYWAFKSESDVSGMMNNYGSKTWTWDTESGISAGGVDNLLWGNFGADGTWRNEDFASCGFTWWGVNDASQLKDQLGHSVTGSATGEEDNAATMVLNEDGSVKCYDANGTEIRSGSYEIDLSTADVWKKGTFKTTEGATLFPYEINAGGRYVTDFQIYSISDSKMVLTYPDNGAFSGWSEGTYWAFKKK</sequence>
<dbReference type="AlphaFoldDB" id="A0A1H5XLD1"/>
<dbReference type="RefSeq" id="WP_143058308.1">
    <property type="nucleotide sequence ID" value="NZ_FNUV01000010.1"/>
</dbReference>
<evidence type="ECO:0000313" key="1">
    <source>
        <dbReference type="EMBL" id="SEG12599.1"/>
    </source>
</evidence>
<reference evidence="1 2" key="1">
    <citation type="submission" date="2016-10" db="EMBL/GenBank/DDBJ databases">
        <authorList>
            <person name="de Groot N.N."/>
        </authorList>
    </citation>
    <scope>NUCLEOTIDE SEQUENCE [LARGE SCALE GENOMIC DNA]</scope>
    <source>
        <strain evidence="1 2">AR32</strain>
    </source>
</reference>
<evidence type="ECO:0000313" key="2">
    <source>
        <dbReference type="Proteomes" id="UP000236735"/>
    </source>
</evidence>
<protein>
    <recommendedName>
        <fullName evidence="3">Lipoprotein</fullName>
    </recommendedName>
</protein>
<dbReference type="EMBL" id="FNUV01000010">
    <property type="protein sequence ID" value="SEG12599.1"/>
    <property type="molecule type" value="Genomic_DNA"/>
</dbReference>